<reference evidence="1 2" key="1">
    <citation type="submission" date="2019-10" db="EMBL/GenBank/DDBJ databases">
        <title>The completed genome of Lactobacillus harbinensis M1.</title>
        <authorList>
            <person name="Zheng Y."/>
        </authorList>
    </citation>
    <scope>NUCLEOTIDE SEQUENCE [LARGE SCALE GENOMIC DNA]</scope>
    <source>
        <strain evidence="1 2">M1</strain>
    </source>
</reference>
<dbReference type="KEGG" id="lhb:D1010_12300"/>
<evidence type="ECO:0000313" key="1">
    <source>
        <dbReference type="EMBL" id="QFR24102.1"/>
    </source>
</evidence>
<gene>
    <name evidence="1" type="ORF">D1010_12300</name>
</gene>
<name>A0A5P8M6G5_9LACO</name>
<organism evidence="1 2">
    <name type="scientific">Schleiferilactobacillus harbinensis</name>
    <dbReference type="NCBI Taxonomy" id="304207"/>
    <lineage>
        <taxon>Bacteria</taxon>
        <taxon>Bacillati</taxon>
        <taxon>Bacillota</taxon>
        <taxon>Bacilli</taxon>
        <taxon>Lactobacillales</taxon>
        <taxon>Lactobacillaceae</taxon>
        <taxon>Schleiferilactobacillus</taxon>
    </lineage>
</organism>
<dbReference type="AlphaFoldDB" id="A0A5P8M6G5"/>
<dbReference type="RefSeq" id="WP_152261111.1">
    <property type="nucleotide sequence ID" value="NZ_CP045143.1"/>
</dbReference>
<sequence>MEKHRYIRGDRVEAPEQMFVGQVITHAGIGVVQRIEYVNDGRNSRDRELLIIKVDGQTGERKYFADKVRWMGGPE</sequence>
<accession>A0A5P8M6G5</accession>
<dbReference type="EMBL" id="CP045143">
    <property type="protein sequence ID" value="QFR24102.1"/>
    <property type="molecule type" value="Genomic_DNA"/>
</dbReference>
<protein>
    <submittedName>
        <fullName evidence="1">Uncharacterized protein</fullName>
    </submittedName>
</protein>
<proteinExistence type="predicted"/>
<dbReference type="Proteomes" id="UP000326779">
    <property type="component" value="Chromosome"/>
</dbReference>
<evidence type="ECO:0000313" key="2">
    <source>
        <dbReference type="Proteomes" id="UP000326779"/>
    </source>
</evidence>